<proteinExistence type="inferred from homology"/>
<protein>
    <recommendedName>
        <fullName evidence="11">Cohesin subunit SA-3</fullName>
    </recommendedName>
    <alternativeName>
        <fullName evidence="13">SCC3 homolog 3</fullName>
    </alternativeName>
    <alternativeName>
        <fullName evidence="12">Stromal antigen 3</fullName>
    </alternativeName>
    <alternativeName>
        <fullName evidence="14">Stromalin-3</fullName>
    </alternativeName>
</protein>
<dbReference type="OrthoDB" id="498590at2759"/>
<keyword evidence="6" id="KW-0539">Nucleus</keyword>
<evidence type="ECO:0000256" key="1">
    <source>
        <dbReference type="ARBA" id="ARBA00004286"/>
    </source>
</evidence>
<gene>
    <name evidence="17" type="ORF">H5410_027116</name>
</gene>
<organism evidence="17 18">
    <name type="scientific">Solanum commersonii</name>
    <name type="common">Commerson's wild potato</name>
    <name type="synonym">Commerson's nightshade</name>
    <dbReference type="NCBI Taxonomy" id="4109"/>
    <lineage>
        <taxon>Eukaryota</taxon>
        <taxon>Viridiplantae</taxon>
        <taxon>Streptophyta</taxon>
        <taxon>Embryophyta</taxon>
        <taxon>Tracheophyta</taxon>
        <taxon>Spermatophyta</taxon>
        <taxon>Magnoliopsida</taxon>
        <taxon>eudicotyledons</taxon>
        <taxon>Gunneridae</taxon>
        <taxon>Pentapetalae</taxon>
        <taxon>asterids</taxon>
        <taxon>lamiids</taxon>
        <taxon>Solanales</taxon>
        <taxon>Solanaceae</taxon>
        <taxon>Solanoideae</taxon>
        <taxon>Solaneae</taxon>
        <taxon>Solanum</taxon>
    </lineage>
</organism>
<sequence length="1154" mass="131737">MEEEPVVSETANRRTKRTRAQTRVNEEQLHSSVNEEEREESSEDFEDSRARAKRSKALGGTSSTAAAARNAHQSLIDVVKGDRRQIPLVVKHWVEHYEKDPKAAMAGLLSMMFEACGAKYHIEEDFLDQTDVDDVVVALVNMAKRGEVEDYQTSKKKDFKNFKDNLIYFWDTLVAECENGPLFDRVLFDNTPPRVYRQVASLMGLQLVTSFIHIAKVLGSQRETTQRQLNAEQKKKVDGPRVESLNKRLSMTHEKITIIEEMMRKIFTGLFMHRYRDVEPDIRMACIQSLGVWILSYPSLFLQDLYLKYLGWTLNDKSDGVRKASVLALQNLYEVDDNVPSLGLFTERFYKRMIELADDVDISVAVCAIGLVKQLIRHQRVPEEELSSLYDLLIDDPPEIRRAIGALVYDNLIAQRLNSSQSSSGDNADSSEVHLNRLLRILGEFSKDEMLSMYVIDDIWEYMDAMKDWKRILSMLLEEELSAELSDVDATNLIRLLFASIRKAVGEKIVPASDNKKQYYTKAQKDVFESSKRDITIAMMRNYPQLLRKFMSDKAKIPYLLEIIVHMNLELYSLKRQDQNFKSAVLLMKEAFFKHGEKEALRSCVKALNFCATESRGELQDFALNKLKGIEDELIIKLKSAIKEVADGDDEYSMLVNLKRLYELQLSRQISIESLYNDLAETLKNLRSIDDEVIGFLLLNMHLHVCWCLHSIINSGTVLEQSISSLISKRSALFELLESFLTTNSPEGLRASQLACRVCVIFSEQWCLFRKATFASTEIEALGYSPDEAILQKFWNLCERQLHIPDEAAEEDSNREYIEETNRDAVIIAVGKLVAVDAVPKEYLAPEILSHLSMHGTSVSEVIKHLLTVLRNNGADVACLFLEALKRAHERYLVALFSDDDESARKTFHECEDLASGFAKTFGNAARNKHRSDLLNIVTGGIQYAFTDAPKHLSFLDGAVLHFISKLPPPDIMNMGCTVHKQYAEVEVHDENLSYEQLNSYVISLKDVEKRTENVNTDEDPSGWRPYHIFVDTVHEKYAKGEVLQDDKEGTVGRRRGRPTKKQNIQGKKLFDEHNSSEDEESISGSDQEADEEKQDDEEVPLIHSFKSSAKLRFSSLESLFSMITSKQNGITQLVQSQQSWYGSLRNATHSYIH</sequence>
<feature type="compositionally biased region" description="Acidic residues" evidence="15">
    <location>
        <begin position="36"/>
        <end position="46"/>
    </location>
</feature>
<name>A0A9J5Z0V7_SOLCO</name>
<feature type="region of interest" description="Disordered" evidence="15">
    <location>
        <begin position="1"/>
        <end position="67"/>
    </location>
</feature>
<dbReference type="Pfam" id="PF24571">
    <property type="entry name" value="HEAT_SCC3-SA"/>
    <property type="match status" value="1"/>
</dbReference>
<comment type="subunit">
    <text evidence="10">Component of the meiosis-specific cohesin complex, which also contains the SMC1 (SMC1A or SMC1B) and SMC3 heterodimer. Such complex likely contains RAD21, or the meiosis-specific related protein REC8. Interacts with CCDC79/TERB1; recruiting cohesin to telomeres to develop structural rigidity.</text>
</comment>
<feature type="compositionally biased region" description="Basic and acidic residues" evidence="15">
    <location>
        <begin position="1041"/>
        <end position="1052"/>
    </location>
</feature>
<keyword evidence="3" id="KW-0158">Chromosome</keyword>
<dbReference type="PROSITE" id="PS51425">
    <property type="entry name" value="SCD"/>
    <property type="match status" value="1"/>
</dbReference>
<evidence type="ECO:0000256" key="7">
    <source>
        <dbReference type="ARBA" id="ARBA00023254"/>
    </source>
</evidence>
<comment type="similarity">
    <text evidence="2">Belongs to the SCC3 family.</text>
</comment>
<evidence type="ECO:0000256" key="4">
    <source>
        <dbReference type="ARBA" id="ARBA00022553"/>
    </source>
</evidence>
<dbReference type="InterPro" id="IPR013721">
    <property type="entry name" value="STAG"/>
</dbReference>
<evidence type="ECO:0000256" key="9">
    <source>
        <dbReference type="ARBA" id="ARBA00057292"/>
    </source>
</evidence>
<dbReference type="GO" id="GO:0007062">
    <property type="term" value="P:sister chromatid cohesion"/>
    <property type="evidence" value="ECO:0007669"/>
    <property type="project" value="UniProtKB-ARBA"/>
</dbReference>
<evidence type="ECO:0000313" key="17">
    <source>
        <dbReference type="EMBL" id="KAG5605624.1"/>
    </source>
</evidence>
<dbReference type="PANTHER" id="PTHR11199:SF0">
    <property type="entry name" value="LD34181P-RELATED"/>
    <property type="match status" value="1"/>
</dbReference>
<dbReference type="GO" id="GO:0000785">
    <property type="term" value="C:chromatin"/>
    <property type="evidence" value="ECO:0007669"/>
    <property type="project" value="TreeGrafter"/>
</dbReference>
<evidence type="ECO:0000256" key="14">
    <source>
        <dbReference type="ARBA" id="ARBA00082975"/>
    </source>
</evidence>
<dbReference type="PANTHER" id="PTHR11199">
    <property type="entry name" value="STROMAL ANTIGEN"/>
    <property type="match status" value="1"/>
</dbReference>
<dbReference type="SUPFAM" id="SSF48371">
    <property type="entry name" value="ARM repeat"/>
    <property type="match status" value="1"/>
</dbReference>
<dbReference type="GO" id="GO:0008278">
    <property type="term" value="C:cohesin complex"/>
    <property type="evidence" value="ECO:0007669"/>
    <property type="project" value="TreeGrafter"/>
</dbReference>
<comment type="subcellular location">
    <subcellularLocation>
        <location evidence="1">Chromosome</location>
    </subcellularLocation>
</comment>
<evidence type="ECO:0000259" key="16">
    <source>
        <dbReference type="PROSITE" id="PS51425"/>
    </source>
</evidence>
<evidence type="ECO:0000256" key="6">
    <source>
        <dbReference type="ARBA" id="ARBA00023242"/>
    </source>
</evidence>
<dbReference type="Pfam" id="PF21581">
    <property type="entry name" value="SCD"/>
    <property type="match status" value="1"/>
</dbReference>
<dbReference type="EMBL" id="JACXVP010000005">
    <property type="protein sequence ID" value="KAG5605624.1"/>
    <property type="molecule type" value="Genomic_DNA"/>
</dbReference>
<dbReference type="GO" id="GO:0007059">
    <property type="term" value="P:chromosome segregation"/>
    <property type="evidence" value="ECO:0007669"/>
    <property type="project" value="UniProtKB-KW"/>
</dbReference>
<dbReference type="InterPro" id="IPR039662">
    <property type="entry name" value="Cohesin_Scc3/SA"/>
</dbReference>
<comment type="function">
    <text evidence="9">Meiosis specific component of cohesin complex. The cohesin complex is required for the cohesion of sister chromatids after DNA replication. The cohesin complex apparently forms a large proteinaceous ring within which sister chromatids can be trapped. At anaphase, the complex is cleaved and dissociates from chromatin, allowing sister chromatids to segregate. The meiosis-specific cohesin complex probably replaces mitosis specific cohesin complex when it dissociates from chromatin during prophase I.</text>
</comment>
<dbReference type="GO" id="GO:0051321">
    <property type="term" value="P:meiotic cell cycle"/>
    <property type="evidence" value="ECO:0007669"/>
    <property type="project" value="UniProtKB-KW"/>
</dbReference>
<keyword evidence="7" id="KW-0469">Meiosis</keyword>
<dbReference type="AlphaFoldDB" id="A0A9J5Z0V7"/>
<keyword evidence="4" id="KW-0597">Phosphoprotein</keyword>
<dbReference type="FunFam" id="1.25.10.10:FF:000449">
    <property type="entry name" value="Cohesin subunit SA-3"/>
    <property type="match status" value="1"/>
</dbReference>
<feature type="region of interest" description="Disordered" evidence="15">
    <location>
        <begin position="1041"/>
        <end position="1102"/>
    </location>
</feature>
<dbReference type="InterPro" id="IPR011989">
    <property type="entry name" value="ARM-like"/>
</dbReference>
<dbReference type="InterPro" id="IPR056396">
    <property type="entry name" value="HEAT_SCC3-SA"/>
</dbReference>
<evidence type="ECO:0000256" key="12">
    <source>
        <dbReference type="ARBA" id="ARBA00077200"/>
    </source>
</evidence>
<keyword evidence="18" id="KW-1185">Reference proteome</keyword>
<dbReference type="GO" id="GO:0005634">
    <property type="term" value="C:nucleus"/>
    <property type="evidence" value="ECO:0007669"/>
    <property type="project" value="TreeGrafter"/>
</dbReference>
<reference evidence="17 18" key="1">
    <citation type="submission" date="2020-09" db="EMBL/GenBank/DDBJ databases">
        <title>De no assembly of potato wild relative species, Solanum commersonii.</title>
        <authorList>
            <person name="Cho K."/>
        </authorList>
    </citation>
    <scope>NUCLEOTIDE SEQUENCE [LARGE SCALE GENOMIC DNA]</scope>
    <source>
        <strain evidence="17">LZ3.2</strain>
        <tissue evidence="17">Leaf</tissue>
    </source>
</reference>
<keyword evidence="8" id="KW-0131">Cell cycle</keyword>
<comment type="caution">
    <text evidence="17">The sequence shown here is derived from an EMBL/GenBank/DDBJ whole genome shotgun (WGS) entry which is preliminary data.</text>
</comment>
<evidence type="ECO:0000256" key="3">
    <source>
        <dbReference type="ARBA" id="ARBA00022454"/>
    </source>
</evidence>
<keyword evidence="5" id="KW-0159">Chromosome partition</keyword>
<accession>A0A9J5Z0V7</accession>
<evidence type="ECO:0000256" key="13">
    <source>
        <dbReference type="ARBA" id="ARBA00081834"/>
    </source>
</evidence>
<evidence type="ECO:0000313" key="18">
    <source>
        <dbReference type="Proteomes" id="UP000824120"/>
    </source>
</evidence>
<dbReference type="Pfam" id="PF08514">
    <property type="entry name" value="STAG"/>
    <property type="match status" value="1"/>
</dbReference>
<feature type="domain" description="SCD" evidence="16">
    <location>
        <begin position="271"/>
        <end position="356"/>
    </location>
</feature>
<dbReference type="InterPro" id="IPR020839">
    <property type="entry name" value="SCD"/>
</dbReference>
<dbReference type="GO" id="GO:0003682">
    <property type="term" value="F:chromatin binding"/>
    <property type="evidence" value="ECO:0007669"/>
    <property type="project" value="TreeGrafter"/>
</dbReference>
<evidence type="ECO:0000256" key="11">
    <source>
        <dbReference type="ARBA" id="ARBA00067279"/>
    </source>
</evidence>
<feature type="compositionally biased region" description="Basic and acidic residues" evidence="15">
    <location>
        <begin position="24"/>
        <end position="35"/>
    </location>
</feature>
<dbReference type="InterPro" id="IPR016024">
    <property type="entry name" value="ARM-type_fold"/>
</dbReference>
<feature type="compositionally biased region" description="Acidic residues" evidence="15">
    <location>
        <begin position="1078"/>
        <end position="1100"/>
    </location>
</feature>
<evidence type="ECO:0000256" key="5">
    <source>
        <dbReference type="ARBA" id="ARBA00022829"/>
    </source>
</evidence>
<evidence type="ECO:0000256" key="15">
    <source>
        <dbReference type="SAM" id="MobiDB-lite"/>
    </source>
</evidence>
<evidence type="ECO:0000256" key="10">
    <source>
        <dbReference type="ARBA" id="ARBA00064253"/>
    </source>
</evidence>
<dbReference type="Proteomes" id="UP000824120">
    <property type="component" value="Chromosome 5"/>
</dbReference>
<evidence type="ECO:0000256" key="2">
    <source>
        <dbReference type="ARBA" id="ARBA00005486"/>
    </source>
</evidence>
<dbReference type="Gene3D" id="1.25.10.10">
    <property type="entry name" value="Leucine-rich Repeat Variant"/>
    <property type="match status" value="1"/>
</dbReference>
<evidence type="ECO:0000256" key="8">
    <source>
        <dbReference type="ARBA" id="ARBA00023306"/>
    </source>
</evidence>